<accession>A0A9Q5VBG4</accession>
<protein>
    <submittedName>
        <fullName evidence="1">Uncharacterized protein</fullName>
    </submittedName>
</protein>
<dbReference type="RefSeq" id="WP_016210752.1">
    <property type="nucleotide sequence ID" value="NZ_CP012413.1"/>
</dbReference>
<evidence type="ECO:0000313" key="1">
    <source>
        <dbReference type="EMBL" id="QGO05774.1"/>
    </source>
</evidence>
<organism evidence="1 2">
    <name type="scientific">Piscirickettsia salmonis</name>
    <dbReference type="NCBI Taxonomy" id="1238"/>
    <lineage>
        <taxon>Bacteria</taxon>
        <taxon>Pseudomonadati</taxon>
        <taxon>Pseudomonadota</taxon>
        <taxon>Gammaproteobacteria</taxon>
        <taxon>Thiotrichales</taxon>
        <taxon>Piscirickettsiaceae</taxon>
        <taxon>Piscirickettsia</taxon>
    </lineage>
</organism>
<dbReference type="SUPFAM" id="SSF54001">
    <property type="entry name" value="Cysteine proteinases"/>
    <property type="match status" value="1"/>
</dbReference>
<sequence>MQLLNRPLVKWLLKEEPPPSTPLCDYERICYEIRPCDVLLVEGRSRLSDVIQVITRSPWSHSALYIGRSQDIENLHIRQFIEDNYDGSPQDQLVIEGYLGQGTVINLLDDYKYSHIRICRPRGLSRKDVQQVIAYAASKVGSAYNVRQIFDLFRLLLPWTILPRSWRSSLFHHNLGDPTRTVCSTMIAEAFNVVDFPILPDLHTSEDGKMALHIRNPRLFTPRDFDYSPYFEIIKYPFISIDDHMPAYKNLPWQKGRPQDLPTEK</sequence>
<reference evidence="1 2" key="1">
    <citation type="submission" date="2019-04" db="EMBL/GenBank/DDBJ databases">
        <title>Complete genome sequencing of Piscirickettsia salmonis strain Psal-009.</title>
        <authorList>
            <person name="Schober I."/>
            <person name="Bunk B."/>
            <person name="Sproer C."/>
            <person name="Carril G.P."/>
            <person name="Riedel T."/>
            <person name="Flores-Herrera P.A."/>
            <person name="Nourdin-Galindo G."/>
            <person name="Marshall S.H."/>
            <person name="Overmann J."/>
        </authorList>
    </citation>
    <scope>NUCLEOTIDE SEQUENCE [LARGE SCALE GENOMIC DNA]</scope>
    <source>
        <strain evidence="1 2">Psal-009</strain>
    </source>
</reference>
<gene>
    <name evidence="1" type="ORF">Psal009_01670</name>
</gene>
<name>A0A9Q5VBG4_PISSA</name>
<dbReference type="GeneID" id="66740846"/>
<proteinExistence type="predicted"/>
<dbReference type="AlphaFoldDB" id="A0A9Q5VBG4"/>
<dbReference type="Pfam" id="PF05708">
    <property type="entry name" value="Peptidase_C92"/>
    <property type="match status" value="1"/>
</dbReference>
<dbReference type="Proteomes" id="UP000422232">
    <property type="component" value="Chromosome"/>
</dbReference>
<dbReference type="InterPro" id="IPR024453">
    <property type="entry name" value="Peptidase_C92"/>
</dbReference>
<dbReference type="Gene3D" id="3.90.1720.10">
    <property type="entry name" value="endopeptidase domain like (from Nostoc punctiforme)"/>
    <property type="match status" value="1"/>
</dbReference>
<dbReference type="InterPro" id="IPR038765">
    <property type="entry name" value="Papain-like_cys_pep_sf"/>
</dbReference>
<keyword evidence="2" id="KW-1185">Reference proteome</keyword>
<dbReference type="EMBL" id="CP038908">
    <property type="protein sequence ID" value="QGO05774.1"/>
    <property type="molecule type" value="Genomic_DNA"/>
</dbReference>
<evidence type="ECO:0000313" key="2">
    <source>
        <dbReference type="Proteomes" id="UP000422232"/>
    </source>
</evidence>